<keyword evidence="2" id="KW-1185">Reference proteome</keyword>
<gene>
    <name evidence="1" type="ORF">IFM89_007392</name>
</gene>
<dbReference type="AlphaFoldDB" id="A0A835IIG4"/>
<accession>A0A835IIG4</accession>
<sequence>MDSSGGEVRISAEEFLAKLKDDGDFDKPRLKIIQKLKENTTFDAIHEEIGNTLMGQISDALWGVIRSTDGMKSEINNIVESVYNRLLNENL</sequence>
<dbReference type="PANTHER" id="PTHR34356:SF3">
    <property type="entry name" value="EXPRESSED PROTEIN"/>
    <property type="match status" value="1"/>
</dbReference>
<comment type="caution">
    <text evidence="1">The sequence shown here is derived from an EMBL/GenBank/DDBJ whole genome shotgun (WGS) entry which is preliminary data.</text>
</comment>
<dbReference type="Proteomes" id="UP000631114">
    <property type="component" value="Unassembled WGS sequence"/>
</dbReference>
<dbReference type="OrthoDB" id="784699at2759"/>
<dbReference type="EMBL" id="JADFTS010000002">
    <property type="protein sequence ID" value="KAF9619565.1"/>
    <property type="molecule type" value="Genomic_DNA"/>
</dbReference>
<proteinExistence type="predicted"/>
<evidence type="ECO:0000313" key="2">
    <source>
        <dbReference type="Proteomes" id="UP000631114"/>
    </source>
</evidence>
<evidence type="ECO:0000313" key="1">
    <source>
        <dbReference type="EMBL" id="KAF9619565.1"/>
    </source>
</evidence>
<reference evidence="1 2" key="1">
    <citation type="submission" date="2020-10" db="EMBL/GenBank/DDBJ databases">
        <title>The Coptis chinensis genome and diversification of protoberbering-type alkaloids.</title>
        <authorList>
            <person name="Wang B."/>
            <person name="Shu S."/>
            <person name="Song C."/>
            <person name="Liu Y."/>
        </authorList>
    </citation>
    <scope>NUCLEOTIDE SEQUENCE [LARGE SCALE GENOMIC DNA]</scope>
    <source>
        <strain evidence="1">HL-2020</strain>
        <tissue evidence="1">Leaf</tissue>
    </source>
</reference>
<name>A0A835IIG4_9MAGN</name>
<dbReference type="PANTHER" id="PTHR34356">
    <property type="entry name" value="ANTIGENIC HEAT-STABLE PROTEIN"/>
    <property type="match status" value="1"/>
</dbReference>
<protein>
    <submittedName>
        <fullName evidence="1">Uncharacterized protein</fullName>
    </submittedName>
</protein>
<organism evidence="1 2">
    <name type="scientific">Coptis chinensis</name>
    <dbReference type="NCBI Taxonomy" id="261450"/>
    <lineage>
        <taxon>Eukaryota</taxon>
        <taxon>Viridiplantae</taxon>
        <taxon>Streptophyta</taxon>
        <taxon>Embryophyta</taxon>
        <taxon>Tracheophyta</taxon>
        <taxon>Spermatophyta</taxon>
        <taxon>Magnoliopsida</taxon>
        <taxon>Ranunculales</taxon>
        <taxon>Ranunculaceae</taxon>
        <taxon>Coptidoideae</taxon>
        <taxon>Coptis</taxon>
    </lineage>
</organism>